<protein>
    <submittedName>
        <fullName evidence="6">Voltage-gated chloride channel family protein</fullName>
    </submittedName>
</protein>
<evidence type="ECO:0000256" key="4">
    <source>
        <dbReference type="ARBA" id="ARBA00023136"/>
    </source>
</evidence>
<feature type="transmembrane region" description="Helical" evidence="5">
    <location>
        <begin position="274"/>
        <end position="290"/>
    </location>
</feature>
<evidence type="ECO:0000256" key="5">
    <source>
        <dbReference type="SAM" id="Phobius"/>
    </source>
</evidence>
<feature type="transmembrane region" description="Helical" evidence="5">
    <location>
        <begin position="60"/>
        <end position="79"/>
    </location>
</feature>
<dbReference type="InterPro" id="IPR014743">
    <property type="entry name" value="Cl-channel_core"/>
</dbReference>
<evidence type="ECO:0000313" key="7">
    <source>
        <dbReference type="Proteomes" id="UP001597176"/>
    </source>
</evidence>
<keyword evidence="3 5" id="KW-1133">Transmembrane helix</keyword>
<keyword evidence="4 5" id="KW-0472">Membrane</keyword>
<keyword evidence="7" id="KW-1185">Reference proteome</keyword>
<feature type="transmembrane region" description="Helical" evidence="5">
    <location>
        <begin position="369"/>
        <end position="387"/>
    </location>
</feature>
<evidence type="ECO:0000256" key="3">
    <source>
        <dbReference type="ARBA" id="ARBA00022989"/>
    </source>
</evidence>
<dbReference type="InterPro" id="IPR050368">
    <property type="entry name" value="ClC-type_chloride_channel"/>
</dbReference>
<dbReference type="CDD" id="cd03682">
    <property type="entry name" value="ClC_sycA_like"/>
    <property type="match status" value="1"/>
</dbReference>
<dbReference type="InterPro" id="IPR001807">
    <property type="entry name" value="ClC"/>
</dbReference>
<feature type="transmembrane region" description="Helical" evidence="5">
    <location>
        <begin position="234"/>
        <end position="254"/>
    </location>
</feature>
<dbReference type="PANTHER" id="PTHR43427">
    <property type="entry name" value="CHLORIDE CHANNEL PROTEIN CLC-E"/>
    <property type="match status" value="1"/>
</dbReference>
<name>A0ABW3X2I8_9HYPH</name>
<evidence type="ECO:0000313" key="6">
    <source>
        <dbReference type="EMBL" id="MFD1303597.1"/>
    </source>
</evidence>
<reference evidence="7" key="1">
    <citation type="journal article" date="2019" name="Int. J. Syst. Evol. Microbiol.">
        <title>The Global Catalogue of Microorganisms (GCM) 10K type strain sequencing project: providing services to taxonomists for standard genome sequencing and annotation.</title>
        <authorList>
            <consortium name="The Broad Institute Genomics Platform"/>
            <consortium name="The Broad Institute Genome Sequencing Center for Infectious Disease"/>
            <person name="Wu L."/>
            <person name="Ma J."/>
        </authorList>
    </citation>
    <scope>NUCLEOTIDE SEQUENCE [LARGE SCALE GENOMIC DNA]</scope>
    <source>
        <strain evidence="7">CCUG 56108</strain>
    </source>
</reference>
<dbReference type="Proteomes" id="UP001597176">
    <property type="component" value="Unassembled WGS sequence"/>
</dbReference>
<keyword evidence="2 5" id="KW-0812">Transmembrane</keyword>
<dbReference type="SUPFAM" id="SSF81340">
    <property type="entry name" value="Clc chloride channel"/>
    <property type="match status" value="1"/>
</dbReference>
<feature type="transmembrane region" description="Helical" evidence="5">
    <location>
        <begin position="193"/>
        <end position="213"/>
    </location>
</feature>
<evidence type="ECO:0000256" key="2">
    <source>
        <dbReference type="ARBA" id="ARBA00022692"/>
    </source>
</evidence>
<feature type="transmembrane region" description="Helical" evidence="5">
    <location>
        <begin position="20"/>
        <end position="48"/>
    </location>
</feature>
<gene>
    <name evidence="6" type="ORF">ACFQ4G_18655</name>
</gene>
<accession>A0ABW3X2I8</accession>
<proteinExistence type="predicted"/>
<dbReference type="EMBL" id="JBHTND010000032">
    <property type="protein sequence ID" value="MFD1303597.1"/>
    <property type="molecule type" value="Genomic_DNA"/>
</dbReference>
<sequence>MPASLRTLIAGWRKAVAIRVALAVAFVRWAVILVPMAALVGSLCAAFLWSLDVATNARFAHPWLLFLLPFGGFSIGWLYHRLGRSVEGGNNLIVDQIHEPGGGVPLRMAPLIFLGTVVTHLFGGSAGREGTAVQLGGSLASAIGRKAGLDPAGTRIVLMAGVAAGFGAVFGTPIAGAVFALEVLAIGRVEYAALIPCLLAAVVGDWACQAWGIHHSLFRIAYLAEATGPIALDPVLLAKAALAGIAFGLAALVFAEANHLLGGWLKRLIPYGPLRPVVGGFAVIGLVYALGTRDYLGLGVTAPDAGSLSIASFFGPEVHPWSWAWKILFTVVTLASGFKGGEVTPLFFIGAALGNALGGLMGAPLDLMAALGFVAVFAGAANTPLACTLMGIELFGATHGVAMAIACFAAYACSGHHGIYLSQRIAVPKGGAIEPGSTLREARTRR</sequence>
<dbReference type="PRINTS" id="PR00762">
    <property type="entry name" value="CLCHANNEL"/>
</dbReference>
<dbReference type="Pfam" id="PF00654">
    <property type="entry name" value="Voltage_CLC"/>
    <property type="match status" value="1"/>
</dbReference>
<feature type="transmembrane region" description="Helical" evidence="5">
    <location>
        <begin position="394"/>
        <end position="412"/>
    </location>
</feature>
<dbReference type="PANTHER" id="PTHR43427:SF12">
    <property type="entry name" value="CHLORIDE TRANSPORTER"/>
    <property type="match status" value="1"/>
</dbReference>
<feature type="transmembrane region" description="Helical" evidence="5">
    <location>
        <begin position="156"/>
        <end position="181"/>
    </location>
</feature>
<organism evidence="6 7">
    <name type="scientific">Methylobacterium marchantiae</name>
    <dbReference type="NCBI Taxonomy" id="600331"/>
    <lineage>
        <taxon>Bacteria</taxon>
        <taxon>Pseudomonadati</taxon>
        <taxon>Pseudomonadota</taxon>
        <taxon>Alphaproteobacteria</taxon>
        <taxon>Hyphomicrobiales</taxon>
        <taxon>Methylobacteriaceae</taxon>
        <taxon>Methylobacterium</taxon>
    </lineage>
</organism>
<dbReference type="Gene3D" id="1.10.3080.10">
    <property type="entry name" value="Clc chloride channel"/>
    <property type="match status" value="1"/>
</dbReference>
<dbReference type="RefSeq" id="WP_238208171.1">
    <property type="nucleotide sequence ID" value="NZ_JBHTND010000032.1"/>
</dbReference>
<comment type="caution">
    <text evidence="6">The sequence shown here is derived from an EMBL/GenBank/DDBJ whole genome shotgun (WGS) entry which is preliminary data.</text>
</comment>
<evidence type="ECO:0000256" key="1">
    <source>
        <dbReference type="ARBA" id="ARBA00004141"/>
    </source>
</evidence>
<feature type="transmembrane region" description="Helical" evidence="5">
    <location>
        <begin position="345"/>
        <end position="363"/>
    </location>
</feature>
<comment type="subcellular location">
    <subcellularLocation>
        <location evidence="1">Membrane</location>
        <topology evidence="1">Multi-pass membrane protein</topology>
    </subcellularLocation>
</comment>